<dbReference type="InterPro" id="IPR011761">
    <property type="entry name" value="ATP-grasp"/>
</dbReference>
<keyword evidence="10" id="KW-0133">Cell shape</keyword>
<dbReference type="GO" id="GO:0046872">
    <property type="term" value="F:metal ion binding"/>
    <property type="evidence" value="ECO:0007669"/>
    <property type="project" value="InterPro"/>
</dbReference>
<comment type="similarity">
    <text evidence="4">Belongs to the D-alanine--D-alanine ligase family.</text>
</comment>
<name>A0A377J656_9HELI</name>
<keyword evidence="7 16" id="KW-0436">Ligase</keyword>
<keyword evidence="8 14" id="KW-0547">Nucleotide-binding</keyword>
<dbReference type="Gene3D" id="3.30.470.20">
    <property type="entry name" value="ATP-grasp fold, B domain"/>
    <property type="match status" value="1"/>
</dbReference>
<dbReference type="GO" id="GO:0071555">
    <property type="term" value="P:cell wall organization"/>
    <property type="evidence" value="ECO:0007669"/>
    <property type="project" value="UniProtKB-KW"/>
</dbReference>
<evidence type="ECO:0000256" key="13">
    <source>
        <dbReference type="ARBA" id="ARBA00047614"/>
    </source>
</evidence>
<dbReference type="InterPro" id="IPR000291">
    <property type="entry name" value="D-Ala_lig_Van_CS"/>
</dbReference>
<dbReference type="NCBIfam" id="TIGR01205">
    <property type="entry name" value="D_ala_D_alaTIGR"/>
    <property type="match status" value="1"/>
</dbReference>
<dbReference type="GO" id="GO:0008360">
    <property type="term" value="P:regulation of cell shape"/>
    <property type="evidence" value="ECO:0007669"/>
    <property type="project" value="UniProtKB-KW"/>
</dbReference>
<keyword evidence="11" id="KW-0573">Peptidoglycan synthesis</keyword>
<comment type="catalytic activity">
    <reaction evidence="13">
        <text>2 D-alanine + ATP = D-alanyl-D-alanine + ADP + phosphate + H(+)</text>
        <dbReference type="Rhea" id="RHEA:11224"/>
        <dbReference type="ChEBI" id="CHEBI:15378"/>
        <dbReference type="ChEBI" id="CHEBI:30616"/>
        <dbReference type="ChEBI" id="CHEBI:43474"/>
        <dbReference type="ChEBI" id="CHEBI:57416"/>
        <dbReference type="ChEBI" id="CHEBI:57822"/>
        <dbReference type="ChEBI" id="CHEBI:456216"/>
        <dbReference type="EC" id="6.3.2.4"/>
    </reaction>
</comment>
<evidence type="ECO:0000256" key="6">
    <source>
        <dbReference type="ARBA" id="ARBA00022490"/>
    </source>
</evidence>
<dbReference type="PROSITE" id="PS00843">
    <property type="entry name" value="DALA_DALA_LIGASE_1"/>
    <property type="match status" value="1"/>
</dbReference>
<dbReference type="InterPro" id="IPR016185">
    <property type="entry name" value="PreATP-grasp_dom_sf"/>
</dbReference>
<dbReference type="EMBL" id="UGHV01000001">
    <property type="protein sequence ID" value="STO97775.1"/>
    <property type="molecule type" value="Genomic_DNA"/>
</dbReference>
<feature type="domain" description="ATP-grasp" evidence="15">
    <location>
        <begin position="136"/>
        <end position="329"/>
    </location>
</feature>
<evidence type="ECO:0000313" key="16">
    <source>
        <dbReference type="EMBL" id="STO97775.1"/>
    </source>
</evidence>
<evidence type="ECO:0000256" key="10">
    <source>
        <dbReference type="ARBA" id="ARBA00022960"/>
    </source>
</evidence>
<accession>A0A377J656</accession>
<dbReference type="RefSeq" id="WP_115011990.1">
    <property type="nucleotide sequence ID" value="NZ_UGHV01000001.1"/>
</dbReference>
<dbReference type="PANTHER" id="PTHR23132">
    <property type="entry name" value="D-ALANINE--D-ALANINE LIGASE"/>
    <property type="match status" value="1"/>
</dbReference>
<evidence type="ECO:0000256" key="2">
    <source>
        <dbReference type="ARBA" id="ARBA00001946"/>
    </source>
</evidence>
<dbReference type="Gene3D" id="3.40.50.20">
    <property type="match status" value="1"/>
</dbReference>
<keyword evidence="6" id="KW-0963">Cytoplasm</keyword>
<dbReference type="InterPro" id="IPR011095">
    <property type="entry name" value="Dala_Dala_lig_C"/>
</dbReference>
<dbReference type="PROSITE" id="PS00844">
    <property type="entry name" value="DALA_DALA_LIGASE_2"/>
    <property type="match status" value="1"/>
</dbReference>
<dbReference type="GO" id="GO:0009252">
    <property type="term" value="P:peptidoglycan biosynthetic process"/>
    <property type="evidence" value="ECO:0007669"/>
    <property type="project" value="UniProtKB-KW"/>
</dbReference>
<dbReference type="Pfam" id="PF07478">
    <property type="entry name" value="Dala_Dala_lig_C"/>
    <property type="match status" value="1"/>
</dbReference>
<dbReference type="EC" id="6.3.2.4" evidence="5"/>
<dbReference type="Proteomes" id="UP000254841">
    <property type="component" value="Unassembled WGS sequence"/>
</dbReference>
<organism evidence="16 17">
    <name type="scientific">Helicobacter canis</name>
    <dbReference type="NCBI Taxonomy" id="29419"/>
    <lineage>
        <taxon>Bacteria</taxon>
        <taxon>Pseudomonadati</taxon>
        <taxon>Campylobacterota</taxon>
        <taxon>Epsilonproteobacteria</taxon>
        <taxon>Campylobacterales</taxon>
        <taxon>Helicobacteraceae</taxon>
        <taxon>Helicobacter</taxon>
    </lineage>
</organism>
<dbReference type="InterPro" id="IPR005905">
    <property type="entry name" value="D_ala_D_ala"/>
</dbReference>
<evidence type="ECO:0000256" key="7">
    <source>
        <dbReference type="ARBA" id="ARBA00022598"/>
    </source>
</evidence>
<dbReference type="InterPro" id="IPR011127">
    <property type="entry name" value="Dala_Dala_lig_N"/>
</dbReference>
<proteinExistence type="inferred from homology"/>
<evidence type="ECO:0000256" key="3">
    <source>
        <dbReference type="ARBA" id="ARBA00004496"/>
    </source>
</evidence>
<evidence type="ECO:0000313" key="17">
    <source>
        <dbReference type="Proteomes" id="UP000254841"/>
    </source>
</evidence>
<evidence type="ECO:0000256" key="8">
    <source>
        <dbReference type="ARBA" id="ARBA00022741"/>
    </source>
</evidence>
<evidence type="ECO:0000259" key="15">
    <source>
        <dbReference type="PROSITE" id="PS50975"/>
    </source>
</evidence>
<protein>
    <recommendedName>
        <fullName evidence="5">D-alanine--D-alanine ligase</fullName>
        <ecNumber evidence="5">6.3.2.4</ecNumber>
    </recommendedName>
</protein>
<evidence type="ECO:0000256" key="1">
    <source>
        <dbReference type="ARBA" id="ARBA00001936"/>
    </source>
</evidence>
<evidence type="ECO:0000256" key="14">
    <source>
        <dbReference type="PROSITE-ProRule" id="PRU00409"/>
    </source>
</evidence>
<dbReference type="OrthoDB" id="9813261at2"/>
<dbReference type="PROSITE" id="PS50975">
    <property type="entry name" value="ATP_GRASP"/>
    <property type="match status" value="1"/>
</dbReference>
<reference evidence="16 17" key="1">
    <citation type="submission" date="2018-06" db="EMBL/GenBank/DDBJ databases">
        <authorList>
            <consortium name="Pathogen Informatics"/>
            <person name="Doyle S."/>
        </authorList>
    </citation>
    <scope>NUCLEOTIDE SEQUENCE [LARGE SCALE GENOMIC DNA]</scope>
    <source>
        <strain evidence="16 17">NCTC12410</strain>
    </source>
</reference>
<dbReference type="GO" id="GO:0005524">
    <property type="term" value="F:ATP binding"/>
    <property type="evidence" value="ECO:0007669"/>
    <property type="project" value="UniProtKB-UniRule"/>
</dbReference>
<dbReference type="InterPro" id="IPR013815">
    <property type="entry name" value="ATP_grasp_subdomain_1"/>
</dbReference>
<dbReference type="GO" id="GO:0008716">
    <property type="term" value="F:D-alanine-D-alanine ligase activity"/>
    <property type="evidence" value="ECO:0007669"/>
    <property type="project" value="UniProtKB-EC"/>
</dbReference>
<comment type="cofactor">
    <cofactor evidence="1">
        <name>Mn(2+)</name>
        <dbReference type="ChEBI" id="CHEBI:29035"/>
    </cofactor>
</comment>
<dbReference type="GO" id="GO:0005737">
    <property type="term" value="C:cytoplasm"/>
    <property type="evidence" value="ECO:0007669"/>
    <property type="project" value="UniProtKB-SubCell"/>
</dbReference>
<dbReference type="NCBIfam" id="NF002527">
    <property type="entry name" value="PRK01966.1-3"/>
    <property type="match status" value="1"/>
</dbReference>
<evidence type="ECO:0000256" key="9">
    <source>
        <dbReference type="ARBA" id="ARBA00022840"/>
    </source>
</evidence>
<evidence type="ECO:0000256" key="4">
    <source>
        <dbReference type="ARBA" id="ARBA00010871"/>
    </source>
</evidence>
<dbReference type="Pfam" id="PF01820">
    <property type="entry name" value="Dala_Dala_lig_N"/>
    <property type="match status" value="1"/>
</dbReference>
<evidence type="ECO:0000256" key="12">
    <source>
        <dbReference type="ARBA" id="ARBA00023316"/>
    </source>
</evidence>
<sequence length="349" mass="38966">MSKISVLFGGASFEHEISIVSAISLKKVLGERIGYFFFLDGGHTLYLIPADKMQAKTFATGEYKQCKQLEWILGGVGYRGLFGSKRLSDVGVVLSLIHGGDGEDGIISSVLAFYKIPFIAPRVAACALSFNKILTKNYAAHIGVKTLPYEHYRYGDEVCPSFVYPFIIKPATLGSSIGVSVVEKQDDMEYALDCAFGYDREILIEPFYKGVREYNLAGYKNAQGEIVFSMVEEPKKTELLSFDDKYLDFSRTTQATQATISQELESALQDAFRRIYGDLFEGALIRCDFFVIDDEIYLNEINPIPGSLAHYLFENFGQHITALAQALPKSKPINITYNYVQKIRAAKGK</sequence>
<comment type="subcellular location">
    <subcellularLocation>
        <location evidence="3">Cytoplasm</location>
    </subcellularLocation>
</comment>
<dbReference type="PANTHER" id="PTHR23132:SF23">
    <property type="entry name" value="D-ALANINE--D-ALANINE LIGASE B"/>
    <property type="match status" value="1"/>
</dbReference>
<dbReference type="SUPFAM" id="SSF52440">
    <property type="entry name" value="PreATP-grasp domain"/>
    <property type="match status" value="1"/>
</dbReference>
<comment type="cofactor">
    <cofactor evidence="2">
        <name>Mg(2+)</name>
        <dbReference type="ChEBI" id="CHEBI:18420"/>
    </cofactor>
</comment>
<gene>
    <name evidence="16" type="primary">ddl</name>
    <name evidence="16" type="ORF">NCTC12410_01612</name>
</gene>
<evidence type="ECO:0000256" key="5">
    <source>
        <dbReference type="ARBA" id="ARBA00012216"/>
    </source>
</evidence>
<dbReference type="SUPFAM" id="SSF56059">
    <property type="entry name" value="Glutathione synthetase ATP-binding domain-like"/>
    <property type="match status" value="1"/>
</dbReference>
<keyword evidence="12" id="KW-0961">Cell wall biogenesis/degradation</keyword>
<dbReference type="AlphaFoldDB" id="A0A377J656"/>
<evidence type="ECO:0000256" key="11">
    <source>
        <dbReference type="ARBA" id="ARBA00022984"/>
    </source>
</evidence>
<dbReference type="Gene3D" id="3.30.1490.20">
    <property type="entry name" value="ATP-grasp fold, A domain"/>
    <property type="match status" value="1"/>
</dbReference>
<keyword evidence="9 14" id="KW-0067">ATP-binding</keyword>